<dbReference type="GO" id="GO:0016787">
    <property type="term" value="F:hydrolase activity"/>
    <property type="evidence" value="ECO:0007669"/>
    <property type="project" value="UniProtKB-KW"/>
</dbReference>
<dbReference type="OrthoDB" id="408373at2759"/>
<evidence type="ECO:0000256" key="2">
    <source>
        <dbReference type="ARBA" id="ARBA00038334"/>
    </source>
</evidence>
<evidence type="ECO:0000313" key="5">
    <source>
        <dbReference type="Proteomes" id="UP000799767"/>
    </source>
</evidence>
<protein>
    <submittedName>
        <fullName evidence="4">Alpha/Beta hydrolase protein</fullName>
    </submittedName>
</protein>
<dbReference type="InterPro" id="IPR000073">
    <property type="entry name" value="AB_hydrolase_1"/>
</dbReference>
<name>A0A6A6PY26_9PEZI</name>
<accession>A0A6A6PY26</accession>
<dbReference type="Pfam" id="PF00561">
    <property type="entry name" value="Abhydrolase_1"/>
    <property type="match status" value="1"/>
</dbReference>
<dbReference type="PRINTS" id="PR00412">
    <property type="entry name" value="EPOXHYDRLASE"/>
</dbReference>
<evidence type="ECO:0000256" key="1">
    <source>
        <dbReference type="ARBA" id="ARBA00022801"/>
    </source>
</evidence>
<keyword evidence="5" id="KW-1185">Reference proteome</keyword>
<dbReference type="EMBL" id="MU001633">
    <property type="protein sequence ID" value="KAF2485088.1"/>
    <property type="molecule type" value="Genomic_DNA"/>
</dbReference>
<dbReference type="Proteomes" id="UP000799767">
    <property type="component" value="Unassembled WGS sequence"/>
</dbReference>
<organism evidence="4 5">
    <name type="scientific">Neohortaea acidophila</name>
    <dbReference type="NCBI Taxonomy" id="245834"/>
    <lineage>
        <taxon>Eukaryota</taxon>
        <taxon>Fungi</taxon>
        <taxon>Dikarya</taxon>
        <taxon>Ascomycota</taxon>
        <taxon>Pezizomycotina</taxon>
        <taxon>Dothideomycetes</taxon>
        <taxon>Dothideomycetidae</taxon>
        <taxon>Mycosphaerellales</taxon>
        <taxon>Teratosphaeriaceae</taxon>
        <taxon>Neohortaea</taxon>
    </lineage>
</organism>
<keyword evidence="1 4" id="KW-0378">Hydrolase</keyword>
<proteinExistence type="inferred from homology"/>
<dbReference type="GeneID" id="54477732"/>
<dbReference type="InterPro" id="IPR000639">
    <property type="entry name" value="Epox_hydrolase-like"/>
</dbReference>
<sequence>MASANGSLPPLPLPAGIKDDYVDCTSTCGLKFHVLTAGKPGQPLILFCHGYPELAFSWRKVLPSIAQAGYYCVAMDQRGYGRTTGWDNRSFHEVDMYQYTVTNLVRDLVCLTYKLGYKEVACIIGHDFGGVSSASAALCRPDVFKSTVQMSHPLHLPPQPTFGDEVPKPKGDIQADLAKLDPPRKHYKWYNCTPEAANDWYNPPQGLETYMRGYWHLKSADWDKNKPHPLKEWSAEQLAILPEYYVMQKDDTFPESIAKNMKGEDITKTHSWLSPEDLTVYANEWRRTGFQGALNWYRAQTASTPQTQKDMYLFAGKRMEVPCAFISGKQDWGNHQQPGAFQSYDDPNSVKPGCFRGIKMIDHAGHWVQQEQPAAVIKELLGFLKTL</sequence>
<evidence type="ECO:0000259" key="3">
    <source>
        <dbReference type="Pfam" id="PF00561"/>
    </source>
</evidence>
<gene>
    <name evidence="4" type="ORF">BDY17DRAFT_321957</name>
</gene>
<dbReference type="PANTHER" id="PTHR43329">
    <property type="entry name" value="EPOXIDE HYDROLASE"/>
    <property type="match status" value="1"/>
</dbReference>
<dbReference type="SUPFAM" id="SSF53474">
    <property type="entry name" value="alpha/beta-Hydrolases"/>
    <property type="match status" value="1"/>
</dbReference>
<feature type="domain" description="AB hydrolase-1" evidence="3">
    <location>
        <begin position="43"/>
        <end position="158"/>
    </location>
</feature>
<comment type="similarity">
    <text evidence="2">Belongs to the AB hydrolase superfamily. Epoxide hydrolase family.</text>
</comment>
<dbReference type="AlphaFoldDB" id="A0A6A6PY26"/>
<dbReference type="InterPro" id="IPR029058">
    <property type="entry name" value="AB_hydrolase_fold"/>
</dbReference>
<reference evidence="4" key="1">
    <citation type="journal article" date="2020" name="Stud. Mycol.">
        <title>101 Dothideomycetes genomes: a test case for predicting lifestyles and emergence of pathogens.</title>
        <authorList>
            <person name="Haridas S."/>
            <person name="Albert R."/>
            <person name="Binder M."/>
            <person name="Bloem J."/>
            <person name="Labutti K."/>
            <person name="Salamov A."/>
            <person name="Andreopoulos B."/>
            <person name="Baker S."/>
            <person name="Barry K."/>
            <person name="Bills G."/>
            <person name="Bluhm B."/>
            <person name="Cannon C."/>
            <person name="Castanera R."/>
            <person name="Culley D."/>
            <person name="Daum C."/>
            <person name="Ezra D."/>
            <person name="Gonzalez J."/>
            <person name="Henrissat B."/>
            <person name="Kuo A."/>
            <person name="Liang C."/>
            <person name="Lipzen A."/>
            <person name="Lutzoni F."/>
            <person name="Magnuson J."/>
            <person name="Mondo S."/>
            <person name="Nolan M."/>
            <person name="Ohm R."/>
            <person name="Pangilinan J."/>
            <person name="Park H.-J."/>
            <person name="Ramirez L."/>
            <person name="Alfaro M."/>
            <person name="Sun H."/>
            <person name="Tritt A."/>
            <person name="Yoshinaga Y."/>
            <person name="Zwiers L.-H."/>
            <person name="Turgeon B."/>
            <person name="Goodwin S."/>
            <person name="Spatafora J."/>
            <person name="Crous P."/>
            <person name="Grigoriev I."/>
        </authorList>
    </citation>
    <scope>NUCLEOTIDE SEQUENCE</scope>
    <source>
        <strain evidence="4">CBS 113389</strain>
    </source>
</reference>
<dbReference type="Gene3D" id="3.40.50.1820">
    <property type="entry name" value="alpha/beta hydrolase"/>
    <property type="match status" value="1"/>
</dbReference>
<evidence type="ECO:0000313" key="4">
    <source>
        <dbReference type="EMBL" id="KAF2485088.1"/>
    </source>
</evidence>
<dbReference type="RefSeq" id="XP_033591657.1">
    <property type="nucleotide sequence ID" value="XM_033736730.1"/>
</dbReference>